<accession>A0A0P7AZT3</accession>
<comment type="function">
    <text evidence="4">DNA polymerase III is a complex, multichain enzyme responsible for most of the replicative synthesis in bacteria. The epsilon subunit contain the editing function and is a proofreading 3'-5' exonuclease.</text>
</comment>
<comment type="caution">
    <text evidence="7">The sequence shown here is derived from an EMBL/GenBank/DDBJ whole genome shotgun (WGS) entry which is preliminary data.</text>
</comment>
<dbReference type="Proteomes" id="UP000050280">
    <property type="component" value="Unassembled WGS sequence"/>
</dbReference>
<name>A0A0P7AZT3_9FLAO</name>
<evidence type="ECO:0000256" key="2">
    <source>
        <dbReference type="ARBA" id="ARBA00022801"/>
    </source>
</evidence>
<dbReference type="GO" id="GO:0006260">
    <property type="term" value="P:DNA replication"/>
    <property type="evidence" value="ECO:0007669"/>
    <property type="project" value="InterPro"/>
</dbReference>
<dbReference type="SUPFAM" id="SSF53098">
    <property type="entry name" value="Ribonuclease H-like"/>
    <property type="match status" value="1"/>
</dbReference>
<keyword evidence="8" id="KW-1185">Reference proteome</keyword>
<dbReference type="InterPro" id="IPR012337">
    <property type="entry name" value="RNaseH-like_sf"/>
</dbReference>
<dbReference type="Gene3D" id="3.30.420.10">
    <property type="entry name" value="Ribonuclease H-like superfamily/Ribonuclease H"/>
    <property type="match status" value="1"/>
</dbReference>
<evidence type="ECO:0000259" key="6">
    <source>
        <dbReference type="SMART" id="SM00479"/>
    </source>
</evidence>
<evidence type="ECO:0000256" key="5">
    <source>
        <dbReference type="ARBA" id="ARBA00026073"/>
    </source>
</evidence>
<gene>
    <name evidence="7" type="ORF">I595_742</name>
</gene>
<comment type="subunit">
    <text evidence="5">DNA polymerase III contains a core (composed of alpha, epsilon and theta chains) that associates with a tau subunit. This core dimerizes to form the POLIII' complex. PolIII' associates with the gamma complex (composed of gamma, delta, delta', psi and chi chains) and with the beta chain to form the complete DNA polymerase III complex.</text>
</comment>
<keyword evidence="2" id="KW-0378">Hydrolase</keyword>
<dbReference type="GO" id="GO:0005829">
    <property type="term" value="C:cytosol"/>
    <property type="evidence" value="ECO:0007669"/>
    <property type="project" value="TreeGrafter"/>
</dbReference>
<dbReference type="GO" id="GO:0003887">
    <property type="term" value="F:DNA-directed DNA polymerase activity"/>
    <property type="evidence" value="ECO:0007669"/>
    <property type="project" value="InterPro"/>
</dbReference>
<dbReference type="InterPro" id="IPR036397">
    <property type="entry name" value="RNaseH_sf"/>
</dbReference>
<dbReference type="FunFam" id="3.30.420.10:FF:000045">
    <property type="entry name" value="3'-5' exonuclease DinG"/>
    <property type="match status" value="1"/>
</dbReference>
<dbReference type="Pfam" id="PF00929">
    <property type="entry name" value="RNase_T"/>
    <property type="match status" value="1"/>
</dbReference>
<dbReference type="PATRIC" id="fig|1300341.3.peg.733"/>
<dbReference type="InterPro" id="IPR006054">
    <property type="entry name" value="DnaQ"/>
</dbReference>
<organism evidence="7 8">
    <name type="scientific">Croceitalea dokdonensis DOKDO 023</name>
    <dbReference type="NCBI Taxonomy" id="1300341"/>
    <lineage>
        <taxon>Bacteria</taxon>
        <taxon>Pseudomonadati</taxon>
        <taxon>Bacteroidota</taxon>
        <taxon>Flavobacteriia</taxon>
        <taxon>Flavobacteriales</taxon>
        <taxon>Flavobacteriaceae</taxon>
        <taxon>Croceitalea</taxon>
    </lineage>
</organism>
<feature type="domain" description="Exonuclease" evidence="6">
    <location>
        <begin position="32"/>
        <end position="204"/>
    </location>
</feature>
<dbReference type="AlphaFoldDB" id="A0A0P7AZT3"/>
<evidence type="ECO:0000256" key="1">
    <source>
        <dbReference type="ARBA" id="ARBA00022722"/>
    </source>
</evidence>
<dbReference type="PANTHER" id="PTHR30231:SF4">
    <property type="entry name" value="PROTEIN NEN2"/>
    <property type="match status" value="1"/>
</dbReference>
<protein>
    <submittedName>
        <fullName evidence="7">DNA polymerase III subunit epsilon</fullName>
    </submittedName>
</protein>
<dbReference type="GO" id="GO:0003677">
    <property type="term" value="F:DNA binding"/>
    <property type="evidence" value="ECO:0007669"/>
    <property type="project" value="InterPro"/>
</dbReference>
<dbReference type="SMART" id="SM00479">
    <property type="entry name" value="EXOIII"/>
    <property type="match status" value="1"/>
</dbReference>
<evidence type="ECO:0000313" key="8">
    <source>
        <dbReference type="Proteomes" id="UP000050280"/>
    </source>
</evidence>
<dbReference type="PANTHER" id="PTHR30231">
    <property type="entry name" value="DNA POLYMERASE III SUBUNIT EPSILON"/>
    <property type="match status" value="1"/>
</dbReference>
<dbReference type="InterPro" id="IPR013520">
    <property type="entry name" value="Ribonucl_H"/>
</dbReference>
<dbReference type="EMBL" id="LDJX01000001">
    <property type="protein sequence ID" value="KPM33835.1"/>
    <property type="molecule type" value="Genomic_DNA"/>
</dbReference>
<proteinExistence type="predicted"/>
<dbReference type="STRING" id="1300341.I595_742"/>
<evidence type="ECO:0000256" key="3">
    <source>
        <dbReference type="ARBA" id="ARBA00022839"/>
    </source>
</evidence>
<reference evidence="7 8" key="1">
    <citation type="submission" date="2015-09" db="EMBL/GenBank/DDBJ databases">
        <title>Genome sequence of the marine flavobacterium Croceitalea dokdonensis DOKDO 023 that contains proton- and sodium-pumping rhodopsins.</title>
        <authorList>
            <person name="Kwon S.-K."/>
            <person name="Lee H.K."/>
            <person name="Kwak M.-J."/>
            <person name="Kim J.F."/>
        </authorList>
    </citation>
    <scope>NUCLEOTIDE SEQUENCE [LARGE SCALE GENOMIC DNA]</scope>
    <source>
        <strain evidence="7 8">DOKDO 023</strain>
    </source>
</reference>
<evidence type="ECO:0000313" key="7">
    <source>
        <dbReference type="EMBL" id="KPM33835.1"/>
    </source>
</evidence>
<keyword evidence="3" id="KW-0269">Exonuclease</keyword>
<sequence length="223" mass="25025">MMTKTKKELPAFWKAYAASFKNGLSQDLSKVSLVVLDTETTGLNLKKDRILSIGALRIENGQILTKEAFELFLEQEKFNAQTVSIHGIRKTSAVQKIAELEGLKKVLTILENAILVAHHVGFDTGMLNTSLKRHGLPKLKNKTLDTSVLFHRSLPRSQQKANSHYTLDELAAFFNISTSDRHTALGDAYITAIAFWHIIGKLKPTSTKELLKKGRFFSWPISF</sequence>
<dbReference type="NCBIfam" id="TIGR00573">
    <property type="entry name" value="dnaq"/>
    <property type="match status" value="1"/>
</dbReference>
<keyword evidence="1" id="KW-0540">Nuclease</keyword>
<dbReference type="OrthoDB" id="9803913at2"/>
<dbReference type="CDD" id="cd06127">
    <property type="entry name" value="DEDDh"/>
    <property type="match status" value="1"/>
</dbReference>
<evidence type="ECO:0000256" key="4">
    <source>
        <dbReference type="ARBA" id="ARBA00025483"/>
    </source>
</evidence>
<dbReference type="GO" id="GO:0008408">
    <property type="term" value="F:3'-5' exonuclease activity"/>
    <property type="evidence" value="ECO:0007669"/>
    <property type="project" value="TreeGrafter"/>
</dbReference>